<reference evidence="2 3" key="1">
    <citation type="submission" date="2006-10" db="EMBL/GenBank/DDBJ databases">
        <title>Complete sequence of Syntrophobacter fumaroxidans MPOB.</title>
        <authorList>
            <consortium name="US DOE Joint Genome Institute"/>
            <person name="Copeland A."/>
            <person name="Lucas S."/>
            <person name="Lapidus A."/>
            <person name="Barry K."/>
            <person name="Detter J.C."/>
            <person name="Glavina del Rio T."/>
            <person name="Hammon N."/>
            <person name="Israni S."/>
            <person name="Pitluck S."/>
            <person name="Goltsman E.G."/>
            <person name="Martinez M."/>
            <person name="Schmutz J."/>
            <person name="Larimer F."/>
            <person name="Land M."/>
            <person name="Hauser L."/>
            <person name="Kyrpides N."/>
            <person name="Kim E."/>
            <person name="Boone D.R."/>
            <person name="Brockman F."/>
            <person name="Culley D."/>
            <person name="Ferry J."/>
            <person name="Gunsalus R."/>
            <person name="McInerney M.J."/>
            <person name="Morrison M."/>
            <person name="Plugge C."/>
            <person name="Rohlin L."/>
            <person name="Scholten J."/>
            <person name="Sieber J."/>
            <person name="Stams A.J.M."/>
            <person name="Worm P."/>
            <person name="Henstra A.M."/>
            <person name="Richardson P."/>
        </authorList>
    </citation>
    <scope>NUCLEOTIDE SEQUENCE [LARGE SCALE GENOMIC DNA]</scope>
    <source>
        <strain evidence="3">DSM 10017 / MPOB</strain>
    </source>
</reference>
<dbReference type="Proteomes" id="UP000001784">
    <property type="component" value="Chromosome"/>
</dbReference>
<gene>
    <name evidence="2" type="ordered locus">Sfum_0575</name>
</gene>
<dbReference type="STRING" id="335543.Sfum_0575"/>
<dbReference type="HOGENOM" id="CLU_2511513_0_0_7"/>
<protein>
    <submittedName>
        <fullName evidence="2">Uncharacterized protein</fullName>
    </submittedName>
</protein>
<organism evidence="2 3">
    <name type="scientific">Syntrophobacter fumaroxidans (strain DSM 10017 / MPOB)</name>
    <dbReference type="NCBI Taxonomy" id="335543"/>
    <lineage>
        <taxon>Bacteria</taxon>
        <taxon>Pseudomonadati</taxon>
        <taxon>Thermodesulfobacteriota</taxon>
        <taxon>Syntrophobacteria</taxon>
        <taxon>Syntrophobacterales</taxon>
        <taxon>Syntrophobacteraceae</taxon>
        <taxon>Syntrophobacter</taxon>
    </lineage>
</organism>
<evidence type="ECO:0000313" key="2">
    <source>
        <dbReference type="EMBL" id="ABK16274.1"/>
    </source>
</evidence>
<feature type="region of interest" description="Disordered" evidence="1">
    <location>
        <begin position="25"/>
        <end position="65"/>
    </location>
</feature>
<proteinExistence type="predicted"/>
<dbReference type="EMBL" id="CP000478">
    <property type="protein sequence ID" value="ABK16274.1"/>
    <property type="molecule type" value="Genomic_DNA"/>
</dbReference>
<keyword evidence="3" id="KW-1185">Reference proteome</keyword>
<sequence>MHSMEGFHSGFRMLGADRAEKSRRGENFFHWGRRSSPRTRQPMLRRSSRGVFSPPGEGEMYTGRPGIKKVARHGFRTGFGKLFAY</sequence>
<accession>A0LFS2</accession>
<dbReference type="KEGG" id="sfu:Sfum_0575"/>
<name>A0LFS2_SYNFM</name>
<dbReference type="InParanoid" id="A0LFS2"/>
<evidence type="ECO:0000313" key="3">
    <source>
        <dbReference type="Proteomes" id="UP000001784"/>
    </source>
</evidence>
<evidence type="ECO:0000256" key="1">
    <source>
        <dbReference type="SAM" id="MobiDB-lite"/>
    </source>
</evidence>
<dbReference type="AlphaFoldDB" id="A0LFS2"/>